<sequence>MGGHTHTCTPLENRLARSSPPEFRSDRKGLGIYRKIKRQKVTNHLLPPISHLIQSAPVIDVSAIAGGVAKLPCDMQLPFPEDKVYLIMWFKEGSTSPIYSFDSRGKPLKDGKHWANEDVLTGRAFFRANDEPARLMIESVKEQDGGIYKCRVDFKKSPTKNTKVNLTVIRLYPSLFRFFYPKPVLRD</sequence>
<comment type="caution">
    <text evidence="3">The sequence shown here is derived from an EMBL/GenBank/DDBJ whole genome shotgun (WGS) entry which is preliminary data.</text>
</comment>
<dbReference type="Gene3D" id="2.60.40.10">
    <property type="entry name" value="Immunoglobulins"/>
    <property type="match status" value="1"/>
</dbReference>
<evidence type="ECO:0000256" key="1">
    <source>
        <dbReference type="SAM" id="MobiDB-lite"/>
    </source>
</evidence>
<dbReference type="InterPro" id="IPR013106">
    <property type="entry name" value="Ig_V-set"/>
</dbReference>
<name>A0ABR1B7I9_POLSC</name>
<dbReference type="InterPro" id="IPR013783">
    <property type="entry name" value="Ig-like_fold"/>
</dbReference>
<dbReference type="PANTHER" id="PTHR23278">
    <property type="entry name" value="SIDESTEP PROTEIN"/>
    <property type="match status" value="1"/>
</dbReference>
<dbReference type="InterPro" id="IPR036179">
    <property type="entry name" value="Ig-like_dom_sf"/>
</dbReference>
<evidence type="ECO:0000259" key="2">
    <source>
        <dbReference type="PROSITE" id="PS50835"/>
    </source>
</evidence>
<dbReference type="EMBL" id="JAWJWF010000003">
    <property type="protein sequence ID" value="KAK6635756.1"/>
    <property type="molecule type" value="Genomic_DNA"/>
</dbReference>
<feature type="region of interest" description="Disordered" evidence="1">
    <location>
        <begin position="1"/>
        <end position="26"/>
    </location>
</feature>
<dbReference type="Proteomes" id="UP001359485">
    <property type="component" value="Unassembled WGS sequence"/>
</dbReference>
<organism evidence="3 4">
    <name type="scientific">Polyplax serrata</name>
    <name type="common">Common mouse louse</name>
    <dbReference type="NCBI Taxonomy" id="468196"/>
    <lineage>
        <taxon>Eukaryota</taxon>
        <taxon>Metazoa</taxon>
        <taxon>Ecdysozoa</taxon>
        <taxon>Arthropoda</taxon>
        <taxon>Hexapoda</taxon>
        <taxon>Insecta</taxon>
        <taxon>Pterygota</taxon>
        <taxon>Neoptera</taxon>
        <taxon>Paraneoptera</taxon>
        <taxon>Psocodea</taxon>
        <taxon>Troctomorpha</taxon>
        <taxon>Phthiraptera</taxon>
        <taxon>Anoplura</taxon>
        <taxon>Polyplacidae</taxon>
        <taxon>Polyplax</taxon>
    </lineage>
</organism>
<proteinExistence type="predicted"/>
<dbReference type="InterPro" id="IPR007110">
    <property type="entry name" value="Ig-like_dom"/>
</dbReference>
<dbReference type="PROSITE" id="PS50835">
    <property type="entry name" value="IG_LIKE"/>
    <property type="match status" value="1"/>
</dbReference>
<dbReference type="InterPro" id="IPR003599">
    <property type="entry name" value="Ig_sub"/>
</dbReference>
<dbReference type="Pfam" id="PF07686">
    <property type="entry name" value="V-set"/>
    <property type="match status" value="1"/>
</dbReference>
<evidence type="ECO:0000313" key="4">
    <source>
        <dbReference type="Proteomes" id="UP001359485"/>
    </source>
</evidence>
<dbReference type="SMART" id="SM00409">
    <property type="entry name" value="IG"/>
    <property type="match status" value="1"/>
</dbReference>
<dbReference type="PANTHER" id="PTHR23278:SF30">
    <property type="entry name" value="SIDESTEP VIII, ISOFORM B"/>
    <property type="match status" value="1"/>
</dbReference>
<feature type="domain" description="Ig-like" evidence="2">
    <location>
        <begin position="47"/>
        <end position="167"/>
    </location>
</feature>
<reference evidence="3 4" key="1">
    <citation type="submission" date="2023-09" db="EMBL/GenBank/DDBJ databases">
        <title>Genomes of two closely related lineages of the louse Polyplax serrata with different host specificities.</title>
        <authorList>
            <person name="Martinu J."/>
            <person name="Tarabai H."/>
            <person name="Stefka J."/>
            <person name="Hypsa V."/>
        </authorList>
    </citation>
    <scope>NUCLEOTIDE SEQUENCE [LARGE SCALE GENOMIC DNA]</scope>
    <source>
        <strain evidence="3">98ZLc_SE</strain>
    </source>
</reference>
<protein>
    <recommendedName>
        <fullName evidence="2">Ig-like domain-containing protein</fullName>
    </recommendedName>
</protein>
<feature type="compositionally biased region" description="Polar residues" evidence="1">
    <location>
        <begin position="1"/>
        <end position="10"/>
    </location>
</feature>
<keyword evidence="4" id="KW-1185">Reference proteome</keyword>
<evidence type="ECO:0000313" key="3">
    <source>
        <dbReference type="EMBL" id="KAK6635756.1"/>
    </source>
</evidence>
<dbReference type="SUPFAM" id="SSF48726">
    <property type="entry name" value="Immunoglobulin"/>
    <property type="match status" value="1"/>
</dbReference>
<accession>A0ABR1B7I9</accession>
<gene>
    <name evidence="3" type="ORF">RUM44_001010</name>
</gene>